<evidence type="ECO:0000313" key="10">
    <source>
        <dbReference type="EMBL" id="NVO31970.1"/>
    </source>
</evidence>
<dbReference type="GO" id="GO:0006465">
    <property type="term" value="P:signal peptide processing"/>
    <property type="evidence" value="ECO:0007669"/>
    <property type="project" value="InterPro"/>
</dbReference>
<dbReference type="Pfam" id="PF01343">
    <property type="entry name" value="Peptidase_S49"/>
    <property type="match status" value="2"/>
</dbReference>
<evidence type="ECO:0000256" key="5">
    <source>
        <dbReference type="ARBA" id="ARBA00022825"/>
    </source>
</evidence>
<comment type="similarity">
    <text evidence="2">Belongs to the peptidase S49 family.</text>
</comment>
<dbReference type="Proteomes" id="UP000565521">
    <property type="component" value="Unassembled WGS sequence"/>
</dbReference>
<keyword evidence="3" id="KW-0645">Protease</keyword>
<dbReference type="InterPro" id="IPR047217">
    <property type="entry name" value="S49_SppA_67K_type_N"/>
</dbReference>
<evidence type="ECO:0000256" key="6">
    <source>
        <dbReference type="ARBA" id="ARBA00023136"/>
    </source>
</evidence>
<dbReference type="Gene3D" id="3.90.226.10">
    <property type="entry name" value="2-enoyl-CoA Hydratase, Chain A, domain 1"/>
    <property type="match status" value="3"/>
</dbReference>
<dbReference type="NCBIfam" id="TIGR00705">
    <property type="entry name" value="SppA_67K"/>
    <property type="match status" value="1"/>
</dbReference>
<dbReference type="GO" id="GO:0016020">
    <property type="term" value="C:membrane"/>
    <property type="evidence" value="ECO:0007669"/>
    <property type="project" value="UniProtKB-SubCell"/>
</dbReference>
<evidence type="ECO:0000256" key="7">
    <source>
        <dbReference type="PIRSR" id="PIRSR001217-1"/>
    </source>
</evidence>
<protein>
    <submittedName>
        <fullName evidence="10">Signal peptide peptidase SppA</fullName>
    </submittedName>
</protein>
<dbReference type="CDD" id="cd07018">
    <property type="entry name" value="S49_SppA_67K_type"/>
    <property type="match status" value="1"/>
</dbReference>
<dbReference type="PANTHER" id="PTHR33209">
    <property type="entry name" value="PROTEASE 4"/>
    <property type="match status" value="1"/>
</dbReference>
<dbReference type="CDD" id="cd07023">
    <property type="entry name" value="S49_Sppa_N_C"/>
    <property type="match status" value="1"/>
</dbReference>
<evidence type="ECO:0000256" key="1">
    <source>
        <dbReference type="ARBA" id="ARBA00004370"/>
    </source>
</evidence>
<evidence type="ECO:0000256" key="8">
    <source>
        <dbReference type="SAM" id="Phobius"/>
    </source>
</evidence>
<evidence type="ECO:0000256" key="2">
    <source>
        <dbReference type="ARBA" id="ARBA00008683"/>
    </source>
</evidence>
<dbReference type="InterPro" id="IPR004635">
    <property type="entry name" value="Pept_S49_SppA"/>
</dbReference>
<reference evidence="10 11" key="1">
    <citation type="submission" date="2020-05" db="EMBL/GenBank/DDBJ databases">
        <title>Hymenobacter terrestris sp. nov. and Hymenobacter lapidiphilus sp. nov., isolated from regoliths in Antarctica.</title>
        <authorList>
            <person name="Sedlacek I."/>
            <person name="Pantucek R."/>
            <person name="Zeman M."/>
            <person name="Holochova P."/>
            <person name="Kralova S."/>
            <person name="Stankova E."/>
            <person name="Sedo O."/>
            <person name="Micenkova L."/>
            <person name="Svec P."/>
            <person name="Gupta V."/>
            <person name="Sood U."/>
            <person name="Korpole U.S."/>
            <person name="Lal R."/>
        </authorList>
    </citation>
    <scope>NUCLEOTIDE SEQUENCE [LARGE SCALE GENOMIC DNA]</scope>
    <source>
        <strain evidence="10 11">P5342</strain>
    </source>
</reference>
<keyword evidence="11" id="KW-1185">Reference proteome</keyword>
<comment type="subcellular location">
    <subcellularLocation>
        <location evidence="1">Membrane</location>
    </subcellularLocation>
</comment>
<keyword evidence="5" id="KW-0720">Serine protease</keyword>
<dbReference type="PIRSF" id="PIRSF001217">
    <property type="entry name" value="Protease_4_SppA"/>
    <property type="match status" value="1"/>
</dbReference>
<dbReference type="InterPro" id="IPR002142">
    <property type="entry name" value="Peptidase_S49"/>
</dbReference>
<feature type="domain" description="Peptidase S49" evidence="9">
    <location>
        <begin position="121"/>
        <end position="273"/>
    </location>
</feature>
<dbReference type="EMBL" id="JABKAU010000021">
    <property type="protein sequence ID" value="NVO31970.1"/>
    <property type="molecule type" value="Genomic_DNA"/>
</dbReference>
<dbReference type="InterPro" id="IPR047272">
    <property type="entry name" value="S49_SppA_C"/>
</dbReference>
<evidence type="ECO:0000256" key="4">
    <source>
        <dbReference type="ARBA" id="ARBA00022801"/>
    </source>
</evidence>
<evidence type="ECO:0000256" key="3">
    <source>
        <dbReference type="ARBA" id="ARBA00022670"/>
    </source>
</evidence>
<name>A0A7Y7PQD6_9BACT</name>
<feature type="active site" description="Proton donor/acceptor" evidence="7">
    <location>
        <position position="189"/>
    </location>
</feature>
<accession>A0A7Y7PQD6</accession>
<keyword evidence="6 8" id="KW-0472">Membrane</keyword>
<feature type="active site" description="Nucleophile" evidence="7">
    <location>
        <position position="383"/>
    </location>
</feature>
<dbReference type="AlphaFoldDB" id="A0A7Y7PQD6"/>
<evidence type="ECO:0000259" key="9">
    <source>
        <dbReference type="Pfam" id="PF01343"/>
    </source>
</evidence>
<organism evidence="10 11">
    <name type="scientific">Hymenobacter lapidiphilus</name>
    <dbReference type="NCBI Taxonomy" id="2608003"/>
    <lineage>
        <taxon>Bacteria</taxon>
        <taxon>Pseudomonadati</taxon>
        <taxon>Bacteroidota</taxon>
        <taxon>Cytophagia</taxon>
        <taxon>Cytophagales</taxon>
        <taxon>Hymenobacteraceae</taxon>
        <taxon>Hymenobacter</taxon>
    </lineage>
</organism>
<dbReference type="GO" id="GO:0008236">
    <property type="term" value="F:serine-type peptidase activity"/>
    <property type="evidence" value="ECO:0007669"/>
    <property type="project" value="UniProtKB-KW"/>
</dbReference>
<comment type="caution">
    <text evidence="10">The sequence shown here is derived from an EMBL/GenBank/DDBJ whole genome shotgun (WGS) entry which is preliminary data.</text>
</comment>
<gene>
    <name evidence="10" type="primary">sppA</name>
    <name evidence="10" type="ORF">HW554_12160</name>
</gene>
<evidence type="ECO:0000313" key="11">
    <source>
        <dbReference type="Proteomes" id="UP000565521"/>
    </source>
</evidence>
<feature type="transmembrane region" description="Helical" evidence="8">
    <location>
        <begin position="7"/>
        <end position="34"/>
    </location>
</feature>
<sequence length="585" mass="64064">MRQFFKYVLATITGVVILSIVSSLLLLALIAGLASSDKTITVAKNSVLELKLDKPIGERGFDNPLASFSGGQTSTLGLHELKTAIRRATKDDDIKGIFLNLELVQGGMASLEEIRHELLEFKKGGKFIVSYADAQSEKSYYLASVADKLYLNPQGTLEFNGLSSEPTYFKGLFDKLGVEVQIFRVGTYKSAVEPYFRTSMSDSARLQTSTFLNSLNNAMLADVAASRSIAPARLKVISDSMLVHNADDAKRLKLVTDLGYYDQATDYMKGKLGLKKDAKLSLLALGDYAKNNEDDTNSSSNRIAVVYAEGDIVTGKGGNNSIGSTRFAEAIRKARLDDNVKAVVLRINSPGGSSLASDIIYREVMLTKKAKPVIASMSDVAASGGYFIAMGCDTIVAHPTTITGSIGVFGVLPNLGPFLSDKIGITTDRVTTGEFSDFPTVTRALTPYEQQQFQQEINRIYADFTTKAAAGRNMPVERLRRFASGRVWSGTDAKARGLVDVLGSMDDALRIAARRAKLKEGEYRIQQLPRQKTFAEELFSSFGAEARLRAVKEEMGPFYPMYVQYKQLSEMRGAQARLPFELNVR</sequence>
<dbReference type="RefSeq" id="WP_176908865.1">
    <property type="nucleotide sequence ID" value="NZ_JABKAU010000021.1"/>
</dbReference>
<dbReference type="Gene3D" id="6.20.330.10">
    <property type="match status" value="1"/>
</dbReference>
<dbReference type="NCBIfam" id="TIGR00706">
    <property type="entry name" value="SppA_dom"/>
    <property type="match status" value="1"/>
</dbReference>
<keyword evidence="4" id="KW-0378">Hydrolase</keyword>
<proteinExistence type="inferred from homology"/>
<dbReference type="InterPro" id="IPR004634">
    <property type="entry name" value="Pept_S49_pIV"/>
</dbReference>
<dbReference type="InterPro" id="IPR029045">
    <property type="entry name" value="ClpP/crotonase-like_dom_sf"/>
</dbReference>
<keyword evidence="8" id="KW-1133">Transmembrane helix</keyword>
<feature type="domain" description="Peptidase S49" evidence="9">
    <location>
        <begin position="367"/>
        <end position="518"/>
    </location>
</feature>
<keyword evidence="8" id="KW-0812">Transmembrane</keyword>
<dbReference type="SUPFAM" id="SSF52096">
    <property type="entry name" value="ClpP/crotonase"/>
    <property type="match status" value="2"/>
</dbReference>
<dbReference type="PANTHER" id="PTHR33209:SF1">
    <property type="entry name" value="PEPTIDASE S49 DOMAIN-CONTAINING PROTEIN"/>
    <property type="match status" value="1"/>
</dbReference>